<dbReference type="RefSeq" id="YP_009436890.1">
    <property type="nucleotide sequence ID" value="NC_036093.1"/>
</dbReference>
<dbReference type="EMBL" id="MF770630">
    <property type="protein sequence ID" value="ATG27228.1"/>
    <property type="molecule type" value="Genomic_DNA"/>
</dbReference>
<dbReference type="AlphaFoldDB" id="A0A291F515"/>
<geneLocation type="plastid" evidence="1"/>
<keyword evidence="1" id="KW-0934">Plastid</keyword>
<dbReference type="GeneID" id="34729885"/>
<name>A0A291F515_9ASTR</name>
<organism evidence="1">
    <name type="scientific">Cyphia schlechteri</name>
    <dbReference type="NCBI Taxonomy" id="2041121"/>
    <lineage>
        <taxon>Eukaryota</taxon>
        <taxon>Viridiplantae</taxon>
        <taxon>Streptophyta</taxon>
        <taxon>Embryophyta</taxon>
        <taxon>Tracheophyta</taxon>
        <taxon>Spermatophyta</taxon>
        <taxon>Magnoliopsida</taxon>
        <taxon>eudicotyledons</taxon>
        <taxon>Gunneridae</taxon>
        <taxon>Pentapetalae</taxon>
        <taxon>asterids</taxon>
        <taxon>campanulids</taxon>
        <taxon>Asterales</taxon>
        <taxon>Campanulaceae</taxon>
        <taxon>Cyphia</taxon>
    </lineage>
</organism>
<reference evidence="1" key="2">
    <citation type="submission" date="2017-08" db="EMBL/GenBank/DDBJ databases">
        <authorList>
            <person name="Knox E.B."/>
        </authorList>
    </citation>
    <scope>NUCLEOTIDE SEQUENCE</scope>
</reference>
<dbReference type="RefSeq" id="YP_009436853.1">
    <property type="nucleotide sequence ID" value="NC_036093.1"/>
</dbReference>
<gene>
    <name evidence="1" type="primary">ORF179</name>
    <name evidence="1" type="ORF">Cyp_sch1Pt0869</name>
    <name evidence="2" type="ORF">Cyp_sch1Pt1802</name>
</gene>
<accession>A0A291F515</accession>
<proteinExistence type="predicted"/>
<evidence type="ECO:0000313" key="1">
    <source>
        <dbReference type="EMBL" id="ATG27228.1"/>
    </source>
</evidence>
<dbReference type="EMBL" id="MF770630">
    <property type="protein sequence ID" value="ATG27267.1"/>
    <property type="molecule type" value="Genomic_DNA"/>
</dbReference>
<evidence type="ECO:0000313" key="2">
    <source>
        <dbReference type="EMBL" id="ATG27267.1"/>
    </source>
</evidence>
<dbReference type="GeneID" id="34729818"/>
<sequence length="179" mass="21632">MKRVFDYFVQLVIYVYRLGQNIFKETRLLSQYKLLKKKKKFFLDKEHKICCEILSHLLLKQKLSLEKNYKEAYKLEREYEKKSVSMNEQSVSSDKQLSLISEKLLKKETEKDSLLSERELIENLLEKAFFFSVYKCRENALALKFLVCLKQTERKIRKILYTAAELYARYIIGEKWDKK</sequence>
<reference evidence="1" key="1">
    <citation type="journal article" date="2014" name="Proc. Natl. Acad. Sci. U.S.A.">
        <title>The dynamic history of plastid genomes in the Campanulaceae sensu lato is unique among angiosperms.</title>
        <authorList>
            <person name="Knox E.B."/>
        </authorList>
    </citation>
    <scope>NUCLEOTIDE SEQUENCE</scope>
</reference>
<protein>
    <submittedName>
        <fullName evidence="1">Uncharacterized protein</fullName>
    </submittedName>
</protein>